<evidence type="ECO:0000259" key="1">
    <source>
        <dbReference type="PROSITE" id="PS50967"/>
    </source>
</evidence>
<dbReference type="SUPFAM" id="SSF52540">
    <property type="entry name" value="P-loop containing nucleoside triphosphate hydrolases"/>
    <property type="match status" value="2"/>
</dbReference>
<evidence type="ECO:0000313" key="2">
    <source>
        <dbReference type="EMBL" id="RKD89994.1"/>
    </source>
</evidence>
<dbReference type="Proteomes" id="UP000283387">
    <property type="component" value="Unassembled WGS sequence"/>
</dbReference>
<dbReference type="InterPro" id="IPR002121">
    <property type="entry name" value="HRDC_dom"/>
</dbReference>
<dbReference type="SUPFAM" id="SSF47819">
    <property type="entry name" value="HRDC-like"/>
    <property type="match status" value="1"/>
</dbReference>
<dbReference type="SMART" id="SM00341">
    <property type="entry name" value="HRDC"/>
    <property type="match status" value="1"/>
</dbReference>
<protein>
    <submittedName>
        <fullName evidence="2">HRDC domain-containing protein</fullName>
    </submittedName>
</protein>
<dbReference type="InterPro" id="IPR051055">
    <property type="entry name" value="PIF1_helicase"/>
</dbReference>
<dbReference type="GO" id="GO:0000166">
    <property type="term" value="F:nucleotide binding"/>
    <property type="evidence" value="ECO:0007669"/>
    <property type="project" value="InterPro"/>
</dbReference>
<dbReference type="PROSITE" id="PS50967">
    <property type="entry name" value="HRDC"/>
    <property type="match status" value="1"/>
</dbReference>
<name>A0A419W3I0_9BACT</name>
<comment type="caution">
    <text evidence="2">The sequence shown here is derived from an EMBL/GenBank/DDBJ whole genome shotgun (WGS) entry which is preliminary data.</text>
</comment>
<dbReference type="GO" id="GO:0003678">
    <property type="term" value="F:DNA helicase activity"/>
    <property type="evidence" value="ECO:0007669"/>
    <property type="project" value="InterPro"/>
</dbReference>
<dbReference type="Gene3D" id="1.10.150.80">
    <property type="entry name" value="HRDC domain"/>
    <property type="match status" value="1"/>
</dbReference>
<keyword evidence="3" id="KW-1185">Reference proteome</keyword>
<accession>A0A419W3I0</accession>
<dbReference type="InterPro" id="IPR010285">
    <property type="entry name" value="DNA_helicase_pif1-like_DEAD"/>
</dbReference>
<reference evidence="2 3" key="1">
    <citation type="submission" date="2018-09" db="EMBL/GenBank/DDBJ databases">
        <title>Genomic Encyclopedia of Archaeal and Bacterial Type Strains, Phase II (KMG-II): from individual species to whole genera.</title>
        <authorList>
            <person name="Goeker M."/>
        </authorList>
    </citation>
    <scope>NUCLEOTIDE SEQUENCE [LARGE SCALE GENOMIC DNA]</scope>
    <source>
        <strain evidence="2 3">DSM 27148</strain>
    </source>
</reference>
<dbReference type="Gene3D" id="1.10.10.1390">
    <property type="entry name" value="ATP-dependent DNA helicase RecQ"/>
    <property type="match status" value="1"/>
</dbReference>
<dbReference type="GO" id="GO:0006281">
    <property type="term" value="P:DNA repair"/>
    <property type="evidence" value="ECO:0007669"/>
    <property type="project" value="InterPro"/>
</dbReference>
<dbReference type="GO" id="GO:0003676">
    <property type="term" value="F:nucleic acid binding"/>
    <property type="evidence" value="ECO:0007669"/>
    <property type="project" value="InterPro"/>
</dbReference>
<feature type="domain" description="HRDC" evidence="1">
    <location>
        <begin position="623"/>
        <end position="703"/>
    </location>
</feature>
<dbReference type="InterPro" id="IPR003593">
    <property type="entry name" value="AAA+_ATPase"/>
</dbReference>
<dbReference type="AlphaFoldDB" id="A0A419W3I0"/>
<dbReference type="InterPro" id="IPR044876">
    <property type="entry name" value="HRDC_dom_sf"/>
</dbReference>
<dbReference type="Pfam" id="PF00570">
    <property type="entry name" value="HRDC"/>
    <property type="match status" value="1"/>
</dbReference>
<dbReference type="OrthoDB" id="9763659at2"/>
<gene>
    <name evidence="2" type="ORF">BC643_0328</name>
</gene>
<dbReference type="Gene3D" id="2.30.30.940">
    <property type="match status" value="1"/>
</dbReference>
<organism evidence="2 3">
    <name type="scientific">Mangrovibacterium diazotrophicum</name>
    <dbReference type="NCBI Taxonomy" id="1261403"/>
    <lineage>
        <taxon>Bacteria</taxon>
        <taxon>Pseudomonadati</taxon>
        <taxon>Bacteroidota</taxon>
        <taxon>Bacteroidia</taxon>
        <taxon>Marinilabiliales</taxon>
        <taxon>Prolixibacteraceae</taxon>
        <taxon>Mangrovibacterium</taxon>
    </lineage>
</organism>
<dbReference type="GO" id="GO:0000723">
    <property type="term" value="P:telomere maintenance"/>
    <property type="evidence" value="ECO:0007669"/>
    <property type="project" value="InterPro"/>
</dbReference>
<dbReference type="Gene3D" id="3.40.50.300">
    <property type="entry name" value="P-loop containing nucleotide triphosphate hydrolases"/>
    <property type="match status" value="2"/>
</dbReference>
<sequence length="816" mass="92887">METNKELELAWNFVNLTDRNIFLTGKAGTGKTTFLKRLKSLGWKRSVVVAPTGVAAINAGGVTIHSFFQLAFGPILPVPEGAEEGKEHNSHKFTKRKIDIIRSLDLLIIDEISMVRADLLDGIDRVLRKYRNRFQPFGGVQLLMIGDLQQLAPVVRNDEWSLLRSHYNSLFFFGSKAFQQAQVISIELKKIFRQSDDAFIQILNEIREDKLTSQSLEILNRRYQPGFSPKKEEGYIHLTTHNSVADEVNGREMDKLTASPHEFKAEVEGVFPEHAYPTAEKLVLKEGAQVMFVKNDSSQDKLYFNGKIGTVEAFEEDLIIVRCPGDFAAIPVDKELWNNVKYVLNEDTKELEEKIEGSFLQYPLRPAWAITIHKSQGLTFERAIIDAQAAFAHGQTYVALSRCKSMEGLVLSSPLSDKAVICDREVNGFNSRMADNQPEQKDLQQSQKAYQLALLEELFNFKTYEYQVRQAVKIFSENAGSVLGTIGEKLTAISSQCTNELIPLSAKFMRQVHSLASRADDVEHNTELQERLKKASHYFYDKLKKEWQQALDEASFETDNHALKKDIRERLNKMNEILYVKLACWQLCQNGLNVQEYLPARAKALLSVPKQEREATASQGGVGSRHPELYRRLSVWRREMAEERDLLVYQVLTTKALVSIVNELPITPKGLLEIKGVGKKTVKQYGSDILKLIADYARDSKLNIEVQTQLETETQKPKQPSHEISYQLFLEGQSVDRIATERNMAVSTIEGHLAHYIETGELELSRLIDPQKIDKIENYMLEHPDSSLTEARTALDNEFSFGELRMVQAWLKHSEK</sequence>
<dbReference type="SMART" id="SM00382">
    <property type="entry name" value="AAA"/>
    <property type="match status" value="1"/>
</dbReference>
<dbReference type="PANTHER" id="PTHR47642">
    <property type="entry name" value="ATP-DEPENDENT DNA HELICASE"/>
    <property type="match status" value="1"/>
</dbReference>
<dbReference type="EMBL" id="RAPN01000001">
    <property type="protein sequence ID" value="RKD89994.1"/>
    <property type="molecule type" value="Genomic_DNA"/>
</dbReference>
<dbReference type="Pfam" id="PF05970">
    <property type="entry name" value="PIF1"/>
    <property type="match status" value="1"/>
</dbReference>
<dbReference type="Pfam" id="PF14493">
    <property type="entry name" value="HTH_40"/>
    <property type="match status" value="1"/>
</dbReference>
<dbReference type="FunFam" id="3.40.50.300:FF:001498">
    <property type="entry name" value="ATP-dependent DNA helicase"/>
    <property type="match status" value="1"/>
</dbReference>
<dbReference type="InterPro" id="IPR010997">
    <property type="entry name" value="HRDC-like_sf"/>
</dbReference>
<dbReference type="InterPro" id="IPR027417">
    <property type="entry name" value="P-loop_NTPase"/>
</dbReference>
<proteinExistence type="predicted"/>
<dbReference type="InterPro" id="IPR029491">
    <property type="entry name" value="Helicase_HTH"/>
</dbReference>
<dbReference type="RefSeq" id="WP_120271432.1">
    <property type="nucleotide sequence ID" value="NZ_RAPN01000001.1"/>
</dbReference>
<dbReference type="CDD" id="cd18809">
    <property type="entry name" value="SF1_C_RecD"/>
    <property type="match status" value="1"/>
</dbReference>
<evidence type="ECO:0000313" key="3">
    <source>
        <dbReference type="Proteomes" id="UP000283387"/>
    </source>
</evidence>